<proteinExistence type="predicted"/>
<dbReference type="InterPro" id="IPR007357">
    <property type="entry name" value="PhrB-like"/>
</dbReference>
<dbReference type="Gene3D" id="1.10.579.10">
    <property type="entry name" value="DNA Cyclobutane Dipyrimidine Photolyase, subunit A, domain 3"/>
    <property type="match status" value="1"/>
</dbReference>
<dbReference type="PANTHER" id="PTHR38657">
    <property type="entry name" value="SLR1343 PROTEIN"/>
    <property type="match status" value="1"/>
</dbReference>
<accession>A0A1H0NL00</accession>
<name>A0A1H0NL00_9ACTN</name>
<dbReference type="InterPro" id="IPR014729">
    <property type="entry name" value="Rossmann-like_a/b/a_fold"/>
</dbReference>
<keyword evidence="3" id="KW-1185">Reference proteome</keyword>
<dbReference type="SUPFAM" id="SSF48173">
    <property type="entry name" value="Cryptochrome/photolyase FAD-binding domain"/>
    <property type="match status" value="1"/>
</dbReference>
<feature type="region of interest" description="Disordered" evidence="1">
    <location>
        <begin position="176"/>
        <end position="202"/>
    </location>
</feature>
<organism evidence="2 3">
    <name type="scientific">Klenkia soli</name>
    <dbReference type="NCBI Taxonomy" id="1052260"/>
    <lineage>
        <taxon>Bacteria</taxon>
        <taxon>Bacillati</taxon>
        <taxon>Actinomycetota</taxon>
        <taxon>Actinomycetes</taxon>
        <taxon>Geodermatophilales</taxon>
        <taxon>Geodermatophilaceae</taxon>
        <taxon>Klenkia</taxon>
    </lineage>
</organism>
<protein>
    <submittedName>
        <fullName evidence="2">Deoxyribodipyrimidine photolyase-related protein</fullName>
    </submittedName>
</protein>
<dbReference type="STRING" id="1052260.SAMN05660199_02881"/>
<dbReference type="Proteomes" id="UP000199088">
    <property type="component" value="Unassembled WGS sequence"/>
</dbReference>
<dbReference type="AlphaFoldDB" id="A0A1H0NL00"/>
<dbReference type="Gene3D" id="1.25.40.80">
    <property type="match status" value="1"/>
</dbReference>
<dbReference type="InterPro" id="IPR052551">
    <property type="entry name" value="UV-DNA_repair_photolyase"/>
</dbReference>
<dbReference type="Gene3D" id="3.40.50.620">
    <property type="entry name" value="HUPs"/>
    <property type="match status" value="1"/>
</dbReference>
<dbReference type="Pfam" id="PF04244">
    <property type="entry name" value="DPRP"/>
    <property type="match status" value="1"/>
</dbReference>
<gene>
    <name evidence="2" type="ORF">SAMN05660199_02881</name>
</gene>
<dbReference type="Gene3D" id="1.10.10.1710">
    <property type="entry name" value="Deoxyribodipyrimidine photolyase-related"/>
    <property type="match status" value="1"/>
</dbReference>
<evidence type="ECO:0000313" key="3">
    <source>
        <dbReference type="Proteomes" id="UP000199088"/>
    </source>
</evidence>
<dbReference type="GO" id="GO:0016829">
    <property type="term" value="F:lyase activity"/>
    <property type="evidence" value="ECO:0007669"/>
    <property type="project" value="UniProtKB-KW"/>
</dbReference>
<evidence type="ECO:0000256" key="1">
    <source>
        <dbReference type="SAM" id="MobiDB-lite"/>
    </source>
</evidence>
<evidence type="ECO:0000313" key="2">
    <source>
        <dbReference type="EMBL" id="SDO93311.1"/>
    </source>
</evidence>
<keyword evidence="2" id="KW-0456">Lyase</keyword>
<dbReference type="OrthoDB" id="5288100at2"/>
<reference evidence="3" key="1">
    <citation type="submission" date="2016-10" db="EMBL/GenBank/DDBJ databases">
        <authorList>
            <person name="Varghese N."/>
            <person name="Submissions S."/>
        </authorList>
    </citation>
    <scope>NUCLEOTIDE SEQUENCE [LARGE SCALE GENOMIC DNA]</scope>
    <source>
        <strain evidence="3">DSM 45843</strain>
    </source>
</reference>
<dbReference type="PANTHER" id="PTHR38657:SF1">
    <property type="entry name" value="SLR1343 PROTEIN"/>
    <property type="match status" value="1"/>
</dbReference>
<sequence>MARDDRGPDDPALADFPADAPGTRRWCFADQLGPHFLDDPHQEVLLVESRAVFRRRRFHRQKAHLVLSALRHRAAELGDRAQFLQVDTYAEALDAVDGPLSVCAPTTWAARDFVLARPDVQVLASRGFVTDEQTFRRGATGRGTEGGKRLLMDDFYRAARQHHDVLMDGADPVGGKWNYDHDNREPPPRDGRSPVPAPWLPTEDDIDEEVRADLDRWERDGDVSFVGDDGPRLFPATRRETLHRLRDFLEHRLGAFGPHEDAMLAGEPWLAHSLLSAPMNLGLVDPVEVVHRAEAAHREHDLPLNSVEGFVRQVMGWRDYIWHLYWHLGRDYRDRNALDARAAVPTWLAELDTADLDAACLSGVVGDLRARGWVHHIPRLMVLGNYALQRGIDPAGLTDWFHRTFVDGYDWVMVANVVGMSQHADGGVLATKPYASGGAYIDRMSDYCGGCRYDPKKRLGEDACPFTAGYWGFLDRVAPKLEGNRRMAQPLAGLRRLKDLEAVVEQERDRGTDPY</sequence>
<feature type="compositionally biased region" description="Basic and acidic residues" evidence="1">
    <location>
        <begin position="178"/>
        <end position="192"/>
    </location>
</feature>
<dbReference type="InterPro" id="IPR036134">
    <property type="entry name" value="Crypto/Photolyase_FAD-like_sf"/>
</dbReference>
<dbReference type="EMBL" id="FNIR01000008">
    <property type="protein sequence ID" value="SDO93311.1"/>
    <property type="molecule type" value="Genomic_DNA"/>
</dbReference>
<dbReference type="RefSeq" id="WP_091246459.1">
    <property type="nucleotide sequence ID" value="NZ_FNIR01000008.1"/>
</dbReference>